<organism evidence="1 2">
    <name type="scientific">Nocardioides massiliensis</name>
    <dbReference type="NCBI Taxonomy" id="1325935"/>
    <lineage>
        <taxon>Bacteria</taxon>
        <taxon>Bacillati</taxon>
        <taxon>Actinomycetota</taxon>
        <taxon>Actinomycetes</taxon>
        <taxon>Propionibacteriales</taxon>
        <taxon>Nocardioidaceae</taxon>
        <taxon>Nocardioides</taxon>
    </lineage>
</organism>
<comment type="caution">
    <text evidence="1">The sequence shown here is derived from an EMBL/GenBank/DDBJ whole genome shotgun (WGS) entry which is preliminary data.</text>
</comment>
<sequence>MTRVTIYGPIRDLPDGPEVWVEVLTDKFIDLPSALSLVTSPEELALLSECPLPAVAYTETREDSGYRYGMTWALAYAGKQDV</sequence>
<keyword evidence="2" id="KW-1185">Reference proteome</keyword>
<dbReference type="RefSeq" id="WP_068119736.1">
    <property type="nucleotide sequence ID" value="NZ_CCXJ01000207.1"/>
</dbReference>
<name>A0ABT9NJA1_9ACTN</name>
<evidence type="ECO:0000313" key="2">
    <source>
        <dbReference type="Proteomes" id="UP001240447"/>
    </source>
</evidence>
<evidence type="ECO:0000313" key="1">
    <source>
        <dbReference type="EMBL" id="MDP9820496.1"/>
    </source>
</evidence>
<accession>A0ABT9NJA1</accession>
<protein>
    <submittedName>
        <fullName evidence="1">Uncharacterized protein</fullName>
    </submittedName>
</protein>
<dbReference type="EMBL" id="JAUSQM010000001">
    <property type="protein sequence ID" value="MDP9820496.1"/>
    <property type="molecule type" value="Genomic_DNA"/>
</dbReference>
<dbReference type="Proteomes" id="UP001240447">
    <property type="component" value="Unassembled WGS sequence"/>
</dbReference>
<gene>
    <name evidence="1" type="ORF">J2S59_000305</name>
</gene>
<proteinExistence type="predicted"/>
<reference evidence="1 2" key="1">
    <citation type="submission" date="2023-07" db="EMBL/GenBank/DDBJ databases">
        <title>Sequencing the genomes of 1000 actinobacteria strains.</title>
        <authorList>
            <person name="Klenk H.-P."/>
        </authorList>
    </citation>
    <scope>NUCLEOTIDE SEQUENCE [LARGE SCALE GENOMIC DNA]</scope>
    <source>
        <strain evidence="1 2">GD13</strain>
    </source>
</reference>